<organism evidence="6 7">
    <name type="scientific">Phytoactinopolyspora mesophila</name>
    <dbReference type="NCBI Taxonomy" id="2650750"/>
    <lineage>
        <taxon>Bacteria</taxon>
        <taxon>Bacillati</taxon>
        <taxon>Actinomycetota</taxon>
        <taxon>Actinomycetes</taxon>
        <taxon>Jiangellales</taxon>
        <taxon>Jiangellaceae</taxon>
        <taxon>Phytoactinopolyspora</taxon>
    </lineage>
</organism>
<feature type="chain" id="PRO_5029517164" evidence="4">
    <location>
        <begin position="25"/>
        <end position="458"/>
    </location>
</feature>
<keyword evidence="7" id="KW-1185">Reference proteome</keyword>
<dbReference type="EMBL" id="WLZY01000001">
    <property type="protein sequence ID" value="NDL56268.1"/>
    <property type="molecule type" value="Genomic_DNA"/>
</dbReference>
<evidence type="ECO:0000313" key="6">
    <source>
        <dbReference type="EMBL" id="NDL56268.1"/>
    </source>
</evidence>
<dbReference type="PANTHER" id="PTHR47235:SF1">
    <property type="entry name" value="BLR6548 PROTEIN"/>
    <property type="match status" value="1"/>
</dbReference>
<feature type="domain" description="Leucine-binding protein" evidence="5">
    <location>
        <begin position="81"/>
        <end position="425"/>
    </location>
</feature>
<evidence type="ECO:0000256" key="4">
    <source>
        <dbReference type="SAM" id="SignalP"/>
    </source>
</evidence>
<dbReference type="Pfam" id="PF13458">
    <property type="entry name" value="Peripla_BP_6"/>
    <property type="match status" value="1"/>
</dbReference>
<feature type="region of interest" description="Disordered" evidence="3">
    <location>
        <begin position="24"/>
        <end position="57"/>
    </location>
</feature>
<evidence type="ECO:0000259" key="5">
    <source>
        <dbReference type="Pfam" id="PF13458"/>
    </source>
</evidence>
<evidence type="ECO:0000256" key="1">
    <source>
        <dbReference type="ARBA" id="ARBA00010062"/>
    </source>
</evidence>
<dbReference type="InterPro" id="IPR028082">
    <property type="entry name" value="Peripla_BP_I"/>
</dbReference>
<reference evidence="6 7" key="1">
    <citation type="submission" date="2019-11" db="EMBL/GenBank/DDBJ databases">
        <authorList>
            <person name="Li X.-J."/>
            <person name="Feng X.-M."/>
        </authorList>
    </citation>
    <scope>NUCLEOTIDE SEQUENCE [LARGE SCALE GENOMIC DNA]</scope>
    <source>
        <strain evidence="6 7">XMNu-373</strain>
    </source>
</reference>
<keyword evidence="2 4" id="KW-0732">Signal</keyword>
<accession>A0A7K3M1F5</accession>
<dbReference type="PANTHER" id="PTHR47235">
    <property type="entry name" value="BLR6548 PROTEIN"/>
    <property type="match status" value="1"/>
</dbReference>
<sequence length="458" mass="47751">MKSTKTRRLVAVLGVVALMATACAVDDDDGAEDETPEVTEEDDPADEDEPPDEGEADGIAFDIGVTEEPCPEAVNPDNGCIYLGVLSDLSEGPFAALAIPITAGQGAFWQRVNEDGGIGGFDIDIATYTRDTLYDPQEHSARYREIEPNILALAQTLGTEPTEAILSDMDSDDVIGAPATWWSGWHFEDSDQGLILESGYSYCIESQIGLDWAAANVAEPSSVLAVGYPGDYGGDSAAGVEAWAEANDVEFAGWVETAPDAVVGSQDAAIGQVVGSGADVVVLAVGPAEAAAIVGGSIANGFEGQFLGSVPTWNPALLDSPAGEALKAVYLHIAPWEGWEADTAGHEAMRESVGGDLPDNEGFIFGWVWSYPIKAALEAAAANEDLTRAGLRSAVDGLEVDYEGMLPTATFGGDPDETATRTAVINRPDEDAPLGVSTVEADVTGETADAYEYTSACA</sequence>
<dbReference type="PROSITE" id="PS51257">
    <property type="entry name" value="PROKAR_LIPOPROTEIN"/>
    <property type="match status" value="1"/>
</dbReference>
<gene>
    <name evidence="6" type="ORF">F7O44_04190</name>
</gene>
<dbReference type="RefSeq" id="WP_162448880.1">
    <property type="nucleotide sequence ID" value="NZ_WLZY01000001.1"/>
</dbReference>
<feature type="compositionally biased region" description="Acidic residues" evidence="3">
    <location>
        <begin position="25"/>
        <end position="56"/>
    </location>
</feature>
<evidence type="ECO:0000256" key="3">
    <source>
        <dbReference type="SAM" id="MobiDB-lite"/>
    </source>
</evidence>
<dbReference type="SUPFAM" id="SSF53822">
    <property type="entry name" value="Periplasmic binding protein-like I"/>
    <property type="match status" value="1"/>
</dbReference>
<comment type="similarity">
    <text evidence="1">Belongs to the leucine-binding protein family.</text>
</comment>
<feature type="signal peptide" evidence="4">
    <location>
        <begin position="1"/>
        <end position="24"/>
    </location>
</feature>
<comment type="caution">
    <text evidence="6">The sequence shown here is derived from an EMBL/GenBank/DDBJ whole genome shotgun (WGS) entry which is preliminary data.</text>
</comment>
<dbReference type="Gene3D" id="3.40.50.2300">
    <property type="match status" value="2"/>
</dbReference>
<evidence type="ECO:0000256" key="2">
    <source>
        <dbReference type="ARBA" id="ARBA00022729"/>
    </source>
</evidence>
<dbReference type="AlphaFoldDB" id="A0A7K3M1F5"/>
<name>A0A7K3M1F5_9ACTN</name>
<evidence type="ECO:0000313" key="7">
    <source>
        <dbReference type="Proteomes" id="UP000460435"/>
    </source>
</evidence>
<dbReference type="InterPro" id="IPR028081">
    <property type="entry name" value="Leu-bd"/>
</dbReference>
<dbReference type="Proteomes" id="UP000460435">
    <property type="component" value="Unassembled WGS sequence"/>
</dbReference>
<protein>
    <submittedName>
        <fullName evidence="6">ABC transporter substrate-binding protein</fullName>
    </submittedName>
</protein>
<proteinExistence type="inferred from homology"/>